<dbReference type="EMBL" id="QQOH01000001">
    <property type="protein sequence ID" value="RDE24931.1"/>
    <property type="molecule type" value="Genomic_DNA"/>
</dbReference>
<dbReference type="SMART" id="SM00342">
    <property type="entry name" value="HTH_ARAC"/>
    <property type="match status" value="1"/>
</dbReference>
<gene>
    <name evidence="5" type="ORF">DV711_04950</name>
</gene>
<dbReference type="InterPro" id="IPR018060">
    <property type="entry name" value="HTH_AraC"/>
</dbReference>
<keyword evidence="1" id="KW-0805">Transcription regulation</keyword>
<sequence length="301" mass="33583">MDRLSEVLNRFTVSAGVFYHGHLCSLSRFEEPDCQVGHIHVLRSGQLRVQHGSEPSLMIDEPTLLFYPSPTPHRLLGQQSSRAELVCATVQFATGPDNLLARSMPSPLIVPLSSVAQLSQVIDILFEEAFHERQGREAVVNRLMELFIIQLLRYLLEQGYTRQGMLAGLCDPQLSKAMAAIHQHPGAPWTLTSLAEQAAMSRTVFAERFKLTLGKSPGDYLMEWRVSCAQKLLQQGRPLNWIANEVGYEHASGLARAFRKKTGCSPGQWLRQQVQPNQASIDPVSALSMSERSLVEPVTLR</sequence>
<feature type="domain" description="HTH araC/xylS-type" evidence="4">
    <location>
        <begin position="175"/>
        <end position="272"/>
    </location>
</feature>
<dbReference type="AlphaFoldDB" id="A0A369WTL1"/>
<dbReference type="InterPro" id="IPR032783">
    <property type="entry name" value="AraC_lig"/>
</dbReference>
<keyword evidence="2" id="KW-0238">DNA-binding</keyword>
<dbReference type="GO" id="GO:0043565">
    <property type="term" value="F:sequence-specific DNA binding"/>
    <property type="evidence" value="ECO:0007669"/>
    <property type="project" value="InterPro"/>
</dbReference>
<dbReference type="GO" id="GO:0003700">
    <property type="term" value="F:DNA-binding transcription factor activity"/>
    <property type="evidence" value="ECO:0007669"/>
    <property type="project" value="InterPro"/>
</dbReference>
<dbReference type="Proteomes" id="UP000253769">
    <property type="component" value="Unassembled WGS sequence"/>
</dbReference>
<accession>A0A369WTL1</accession>
<reference evidence="5 6" key="1">
    <citation type="submission" date="2018-07" db="EMBL/GenBank/DDBJ databases">
        <title>Motiliproteus coralliicola sp. nov., a bacterium isolated from Coral.</title>
        <authorList>
            <person name="Wang G."/>
        </authorList>
    </citation>
    <scope>NUCLEOTIDE SEQUENCE [LARGE SCALE GENOMIC DNA]</scope>
    <source>
        <strain evidence="5 6">C34</strain>
    </source>
</reference>
<dbReference type="InterPro" id="IPR009057">
    <property type="entry name" value="Homeodomain-like_sf"/>
</dbReference>
<dbReference type="PANTHER" id="PTHR46796:SF7">
    <property type="entry name" value="ARAC FAMILY TRANSCRIPTIONAL REGULATOR"/>
    <property type="match status" value="1"/>
</dbReference>
<organism evidence="5 6">
    <name type="scientific">Motiliproteus coralliicola</name>
    <dbReference type="NCBI Taxonomy" id="2283196"/>
    <lineage>
        <taxon>Bacteria</taxon>
        <taxon>Pseudomonadati</taxon>
        <taxon>Pseudomonadota</taxon>
        <taxon>Gammaproteobacteria</taxon>
        <taxon>Oceanospirillales</taxon>
        <taxon>Oceanospirillaceae</taxon>
        <taxon>Motiliproteus</taxon>
    </lineage>
</organism>
<evidence type="ECO:0000256" key="3">
    <source>
        <dbReference type="ARBA" id="ARBA00023163"/>
    </source>
</evidence>
<dbReference type="InterPro" id="IPR018062">
    <property type="entry name" value="HTH_AraC-typ_CS"/>
</dbReference>
<protein>
    <submittedName>
        <fullName evidence="5">AraC family transcriptional regulator</fullName>
    </submittedName>
</protein>
<name>A0A369WTL1_9GAMM</name>
<dbReference type="InterPro" id="IPR050204">
    <property type="entry name" value="AraC_XylS_family_regulators"/>
</dbReference>
<evidence type="ECO:0000256" key="1">
    <source>
        <dbReference type="ARBA" id="ARBA00023015"/>
    </source>
</evidence>
<evidence type="ECO:0000313" key="6">
    <source>
        <dbReference type="Proteomes" id="UP000253769"/>
    </source>
</evidence>
<dbReference type="SUPFAM" id="SSF46689">
    <property type="entry name" value="Homeodomain-like"/>
    <property type="match status" value="2"/>
</dbReference>
<keyword evidence="3" id="KW-0804">Transcription</keyword>
<comment type="caution">
    <text evidence="5">The sequence shown here is derived from an EMBL/GenBank/DDBJ whole genome shotgun (WGS) entry which is preliminary data.</text>
</comment>
<dbReference type="RefSeq" id="WP_114694523.1">
    <property type="nucleotide sequence ID" value="NZ_QQOH01000001.1"/>
</dbReference>
<evidence type="ECO:0000259" key="4">
    <source>
        <dbReference type="PROSITE" id="PS01124"/>
    </source>
</evidence>
<dbReference type="Gene3D" id="1.10.10.60">
    <property type="entry name" value="Homeodomain-like"/>
    <property type="match status" value="2"/>
</dbReference>
<dbReference type="Pfam" id="PF12852">
    <property type="entry name" value="Cupin_6"/>
    <property type="match status" value="1"/>
</dbReference>
<evidence type="ECO:0000256" key="2">
    <source>
        <dbReference type="ARBA" id="ARBA00023125"/>
    </source>
</evidence>
<proteinExistence type="predicted"/>
<dbReference type="PROSITE" id="PS01124">
    <property type="entry name" value="HTH_ARAC_FAMILY_2"/>
    <property type="match status" value="1"/>
</dbReference>
<dbReference type="PROSITE" id="PS00041">
    <property type="entry name" value="HTH_ARAC_FAMILY_1"/>
    <property type="match status" value="1"/>
</dbReference>
<dbReference type="PANTHER" id="PTHR46796">
    <property type="entry name" value="HTH-TYPE TRANSCRIPTIONAL ACTIVATOR RHAS-RELATED"/>
    <property type="match status" value="1"/>
</dbReference>
<evidence type="ECO:0000313" key="5">
    <source>
        <dbReference type="EMBL" id="RDE24931.1"/>
    </source>
</evidence>
<keyword evidence="6" id="KW-1185">Reference proteome</keyword>
<dbReference type="OrthoDB" id="9783876at2"/>
<dbReference type="Pfam" id="PF12833">
    <property type="entry name" value="HTH_18"/>
    <property type="match status" value="1"/>
</dbReference>